<protein>
    <submittedName>
        <fullName evidence="1">Uncharacterized protein</fullName>
    </submittedName>
</protein>
<keyword evidence="2" id="KW-1185">Reference proteome</keyword>
<reference evidence="2" key="1">
    <citation type="journal article" date="2023" name="Front. Plant Sci.">
        <title>Chromosomal-level genome assembly of Melastoma candidum provides insights into trichome evolution.</title>
        <authorList>
            <person name="Zhong Y."/>
            <person name="Wu W."/>
            <person name="Sun C."/>
            <person name="Zou P."/>
            <person name="Liu Y."/>
            <person name="Dai S."/>
            <person name="Zhou R."/>
        </authorList>
    </citation>
    <scope>NUCLEOTIDE SEQUENCE [LARGE SCALE GENOMIC DNA]</scope>
</reference>
<gene>
    <name evidence="1" type="ORF">MLD38_024424</name>
</gene>
<accession>A0ACB9NUX4</accession>
<name>A0ACB9NUX4_9MYRT</name>
<evidence type="ECO:0000313" key="1">
    <source>
        <dbReference type="EMBL" id="KAI4339482.1"/>
    </source>
</evidence>
<proteinExistence type="predicted"/>
<organism evidence="1 2">
    <name type="scientific">Melastoma candidum</name>
    <dbReference type="NCBI Taxonomy" id="119954"/>
    <lineage>
        <taxon>Eukaryota</taxon>
        <taxon>Viridiplantae</taxon>
        <taxon>Streptophyta</taxon>
        <taxon>Embryophyta</taxon>
        <taxon>Tracheophyta</taxon>
        <taxon>Spermatophyta</taxon>
        <taxon>Magnoliopsida</taxon>
        <taxon>eudicotyledons</taxon>
        <taxon>Gunneridae</taxon>
        <taxon>Pentapetalae</taxon>
        <taxon>rosids</taxon>
        <taxon>malvids</taxon>
        <taxon>Myrtales</taxon>
        <taxon>Melastomataceae</taxon>
        <taxon>Melastomatoideae</taxon>
        <taxon>Melastomateae</taxon>
        <taxon>Melastoma</taxon>
    </lineage>
</organism>
<dbReference type="Proteomes" id="UP001057402">
    <property type="component" value="Chromosome 7"/>
</dbReference>
<comment type="caution">
    <text evidence="1">The sequence shown here is derived from an EMBL/GenBank/DDBJ whole genome shotgun (WGS) entry which is preliminary data.</text>
</comment>
<sequence>MEGLATCLRGVHHIVAILRRSWRSCGAAEGKIHPSIGVAVCLRRVRYVLAWGTPRSHCPEGIALGYLC</sequence>
<evidence type="ECO:0000313" key="2">
    <source>
        <dbReference type="Proteomes" id="UP001057402"/>
    </source>
</evidence>
<dbReference type="EMBL" id="CM042886">
    <property type="protein sequence ID" value="KAI4339482.1"/>
    <property type="molecule type" value="Genomic_DNA"/>
</dbReference>